<keyword evidence="1" id="KW-0812">Transmembrane</keyword>
<feature type="transmembrane region" description="Helical" evidence="1">
    <location>
        <begin position="64"/>
        <end position="82"/>
    </location>
</feature>
<evidence type="ECO:0000313" key="3">
    <source>
        <dbReference type="Proteomes" id="UP001208570"/>
    </source>
</evidence>
<comment type="caution">
    <text evidence="2">The sequence shown here is derived from an EMBL/GenBank/DDBJ whole genome shotgun (WGS) entry which is preliminary data.</text>
</comment>
<keyword evidence="1" id="KW-1133">Transmembrane helix</keyword>
<gene>
    <name evidence="2" type="ORF">LSH36_24g10014</name>
</gene>
<evidence type="ECO:0000256" key="1">
    <source>
        <dbReference type="SAM" id="Phobius"/>
    </source>
</evidence>
<sequence>MTITCQGDMEAGYTRSEFTDKAIRMTKLRGCLMTLDLILIGLSYIIGMGLIAHTDHKSHYHFGYPATIWFIIVGITLVWRVLNSPDLSSFWSITGSSYAHSDPVIGEVWAFIVD</sequence>
<feature type="transmembrane region" description="Helical" evidence="1">
    <location>
        <begin position="31"/>
        <end position="52"/>
    </location>
</feature>
<organism evidence="2 3">
    <name type="scientific">Paralvinella palmiformis</name>
    <dbReference type="NCBI Taxonomy" id="53620"/>
    <lineage>
        <taxon>Eukaryota</taxon>
        <taxon>Metazoa</taxon>
        <taxon>Spiralia</taxon>
        <taxon>Lophotrochozoa</taxon>
        <taxon>Annelida</taxon>
        <taxon>Polychaeta</taxon>
        <taxon>Sedentaria</taxon>
        <taxon>Canalipalpata</taxon>
        <taxon>Terebellida</taxon>
        <taxon>Terebelliformia</taxon>
        <taxon>Alvinellidae</taxon>
        <taxon>Paralvinella</taxon>
    </lineage>
</organism>
<dbReference type="EMBL" id="JAODUP010000024">
    <property type="protein sequence ID" value="KAK2167788.1"/>
    <property type="molecule type" value="Genomic_DNA"/>
</dbReference>
<accession>A0AAD9KC85</accession>
<name>A0AAD9KC85_9ANNE</name>
<keyword evidence="1" id="KW-0472">Membrane</keyword>
<proteinExistence type="predicted"/>
<dbReference type="Proteomes" id="UP001208570">
    <property type="component" value="Unassembled WGS sequence"/>
</dbReference>
<reference evidence="2" key="1">
    <citation type="journal article" date="2023" name="Mol. Biol. Evol.">
        <title>Third-Generation Sequencing Reveals the Adaptive Role of the Epigenome in Three Deep-Sea Polychaetes.</title>
        <authorList>
            <person name="Perez M."/>
            <person name="Aroh O."/>
            <person name="Sun Y."/>
            <person name="Lan Y."/>
            <person name="Juniper S.K."/>
            <person name="Young C.R."/>
            <person name="Angers B."/>
            <person name="Qian P.Y."/>
        </authorList>
    </citation>
    <scope>NUCLEOTIDE SEQUENCE</scope>
    <source>
        <strain evidence="2">P08H-3</strain>
    </source>
</reference>
<keyword evidence="3" id="KW-1185">Reference proteome</keyword>
<evidence type="ECO:0000313" key="2">
    <source>
        <dbReference type="EMBL" id="KAK2167788.1"/>
    </source>
</evidence>
<dbReference type="AlphaFoldDB" id="A0AAD9KC85"/>
<protein>
    <submittedName>
        <fullName evidence="2">Uncharacterized protein</fullName>
    </submittedName>
</protein>